<evidence type="ECO:0000313" key="3">
    <source>
        <dbReference type="Proteomes" id="UP000828390"/>
    </source>
</evidence>
<evidence type="ECO:0000313" key="2">
    <source>
        <dbReference type="EMBL" id="KAH3736384.1"/>
    </source>
</evidence>
<comment type="caution">
    <text evidence="2">The sequence shown here is derived from an EMBL/GenBank/DDBJ whole genome shotgun (WGS) entry which is preliminary data.</text>
</comment>
<gene>
    <name evidence="2" type="ORF">DPMN_042947</name>
</gene>
<accession>A0A9D4D1Y1</accession>
<dbReference type="EMBL" id="JAIWYP010000011">
    <property type="protein sequence ID" value="KAH3736384.1"/>
    <property type="molecule type" value="Genomic_DNA"/>
</dbReference>
<reference evidence="2" key="2">
    <citation type="submission" date="2020-11" db="EMBL/GenBank/DDBJ databases">
        <authorList>
            <person name="McCartney M.A."/>
            <person name="Auch B."/>
            <person name="Kono T."/>
            <person name="Mallez S."/>
            <person name="Becker A."/>
            <person name="Gohl D.M."/>
            <person name="Silverstein K.A.T."/>
            <person name="Koren S."/>
            <person name="Bechman K.B."/>
            <person name="Herman A."/>
            <person name="Abrahante J.E."/>
            <person name="Garbe J."/>
        </authorList>
    </citation>
    <scope>NUCLEOTIDE SEQUENCE</scope>
    <source>
        <strain evidence="2">Duluth1</strain>
        <tissue evidence="2">Whole animal</tissue>
    </source>
</reference>
<reference evidence="2" key="1">
    <citation type="journal article" date="2019" name="bioRxiv">
        <title>The Genome of the Zebra Mussel, Dreissena polymorpha: A Resource for Invasive Species Research.</title>
        <authorList>
            <person name="McCartney M.A."/>
            <person name="Auch B."/>
            <person name="Kono T."/>
            <person name="Mallez S."/>
            <person name="Zhang Y."/>
            <person name="Obille A."/>
            <person name="Becker A."/>
            <person name="Abrahante J.E."/>
            <person name="Garbe J."/>
            <person name="Badalamenti J.P."/>
            <person name="Herman A."/>
            <person name="Mangelson H."/>
            <person name="Liachko I."/>
            <person name="Sullivan S."/>
            <person name="Sone E.D."/>
            <person name="Koren S."/>
            <person name="Silverstein K.A.T."/>
            <person name="Beckman K.B."/>
            <person name="Gohl D.M."/>
        </authorList>
    </citation>
    <scope>NUCLEOTIDE SEQUENCE</scope>
    <source>
        <strain evidence="2">Duluth1</strain>
        <tissue evidence="2">Whole animal</tissue>
    </source>
</reference>
<evidence type="ECO:0000256" key="1">
    <source>
        <dbReference type="SAM" id="MobiDB-lite"/>
    </source>
</evidence>
<keyword evidence="3" id="KW-1185">Reference proteome</keyword>
<dbReference type="Proteomes" id="UP000828390">
    <property type="component" value="Unassembled WGS sequence"/>
</dbReference>
<name>A0A9D4D1Y1_DREPO</name>
<protein>
    <submittedName>
        <fullName evidence="2">Uncharacterized protein</fullName>
    </submittedName>
</protein>
<feature type="region of interest" description="Disordered" evidence="1">
    <location>
        <begin position="62"/>
        <end position="86"/>
    </location>
</feature>
<dbReference type="AlphaFoldDB" id="A0A9D4D1Y1"/>
<sequence length="86" mass="9620">MCTKHDVPVTTKIYNHPKFISHLLHQAPISCGSRFHAGGPDSSGIIWIKDSRNFMEPENEVATHRPQSHFSSSVSISSTASMTRLW</sequence>
<feature type="compositionally biased region" description="Low complexity" evidence="1">
    <location>
        <begin position="68"/>
        <end position="86"/>
    </location>
</feature>
<proteinExistence type="predicted"/>
<organism evidence="2 3">
    <name type="scientific">Dreissena polymorpha</name>
    <name type="common">Zebra mussel</name>
    <name type="synonym">Mytilus polymorpha</name>
    <dbReference type="NCBI Taxonomy" id="45954"/>
    <lineage>
        <taxon>Eukaryota</taxon>
        <taxon>Metazoa</taxon>
        <taxon>Spiralia</taxon>
        <taxon>Lophotrochozoa</taxon>
        <taxon>Mollusca</taxon>
        <taxon>Bivalvia</taxon>
        <taxon>Autobranchia</taxon>
        <taxon>Heteroconchia</taxon>
        <taxon>Euheterodonta</taxon>
        <taxon>Imparidentia</taxon>
        <taxon>Neoheterodontei</taxon>
        <taxon>Myida</taxon>
        <taxon>Dreissenoidea</taxon>
        <taxon>Dreissenidae</taxon>
        <taxon>Dreissena</taxon>
    </lineage>
</organism>